<dbReference type="AlphaFoldDB" id="A0A183ICS7"/>
<sequence>MFSGTLEQHIWNGPVPPVRKKHLKKLSSHGTAEHHNVCYISTDTKPREAVHYPVELNPFPENSIEDTATSSEYDDSLNPFRDDLGSDGESLGSQTTATDDSHLADGVSSGHHEPCRNSSAPSTLHSKTTSPGDRLFSPQSSSPAEVHKSKTAPPFPPPVLPKPSSLGSEIKCNPDMAKRKKRRAPPPPVPLRREIPCTFSMNEDEIISALKSVDEDYAEIERYGRLIEQRARCDMNKGDTWLDEGIVETLYKLICKRVFLFSKEMELASCYRERQLNAVHSEVEFRLRCIVEKPDEIKTDEDANMEALLLQKLLKVIDEKSYLDETDSPFYSNPARVDHLQSILVKASDRSKENLEERKKRKTQFGRHDKKRLLRRLKKLQIKLGHKSGKKIGRSFFGFG</sequence>
<reference evidence="5" key="1">
    <citation type="submission" date="2016-06" db="UniProtKB">
        <authorList>
            <consortium name="WormBaseParasite"/>
        </authorList>
    </citation>
    <scope>IDENTIFICATION</scope>
</reference>
<evidence type="ECO:0000256" key="1">
    <source>
        <dbReference type="SAM" id="MobiDB-lite"/>
    </source>
</evidence>
<dbReference type="SMART" id="SM01203">
    <property type="entry name" value="DUF3585"/>
    <property type="match status" value="1"/>
</dbReference>
<dbReference type="EMBL" id="UZAM01006821">
    <property type="protein sequence ID" value="VDO94288.1"/>
    <property type="molecule type" value="Genomic_DNA"/>
</dbReference>
<feature type="domain" description="BMERB" evidence="2">
    <location>
        <begin position="208"/>
        <end position="323"/>
    </location>
</feature>
<proteinExistence type="predicted"/>
<feature type="compositionally biased region" description="Polar residues" evidence="1">
    <location>
        <begin position="116"/>
        <end position="143"/>
    </location>
</feature>
<accession>A0A183ICS7</accession>
<reference evidence="3 4" key="2">
    <citation type="submission" date="2018-11" db="EMBL/GenBank/DDBJ databases">
        <authorList>
            <consortium name="Pathogen Informatics"/>
        </authorList>
    </citation>
    <scope>NUCLEOTIDE SEQUENCE [LARGE SCALE GENOMIC DNA]</scope>
</reference>
<gene>
    <name evidence="3" type="ORF">SBAD_LOCUS1421</name>
</gene>
<feature type="region of interest" description="Disordered" evidence="1">
    <location>
        <begin position="55"/>
        <end position="194"/>
    </location>
</feature>
<dbReference type="Pfam" id="PF12130">
    <property type="entry name" value="bMERB_dom"/>
    <property type="match status" value="1"/>
</dbReference>
<name>A0A183ICS7_9BILA</name>
<dbReference type="WBParaSite" id="SBAD_0000148001-mRNA-1">
    <property type="protein sequence ID" value="SBAD_0000148001-mRNA-1"/>
    <property type="gene ID" value="SBAD_0000148001"/>
</dbReference>
<evidence type="ECO:0000313" key="4">
    <source>
        <dbReference type="Proteomes" id="UP000270296"/>
    </source>
</evidence>
<organism evidence="5">
    <name type="scientific">Soboliphyme baturini</name>
    <dbReference type="NCBI Taxonomy" id="241478"/>
    <lineage>
        <taxon>Eukaryota</taxon>
        <taxon>Metazoa</taxon>
        <taxon>Ecdysozoa</taxon>
        <taxon>Nematoda</taxon>
        <taxon>Enoplea</taxon>
        <taxon>Dorylaimia</taxon>
        <taxon>Dioctophymatida</taxon>
        <taxon>Dioctophymatoidea</taxon>
        <taxon>Soboliphymatidae</taxon>
        <taxon>Soboliphyme</taxon>
    </lineage>
</organism>
<evidence type="ECO:0000313" key="3">
    <source>
        <dbReference type="EMBL" id="VDO94288.1"/>
    </source>
</evidence>
<keyword evidence="4" id="KW-1185">Reference proteome</keyword>
<evidence type="ECO:0000259" key="2">
    <source>
        <dbReference type="Pfam" id="PF12130"/>
    </source>
</evidence>
<dbReference type="OrthoDB" id="25654at2759"/>
<dbReference type="InterPro" id="IPR022735">
    <property type="entry name" value="bMERB_dom"/>
</dbReference>
<evidence type="ECO:0000313" key="5">
    <source>
        <dbReference type="WBParaSite" id="SBAD_0000148001-mRNA-1"/>
    </source>
</evidence>
<protein>
    <submittedName>
        <fullName evidence="5">BMERB domain-containing protein</fullName>
    </submittedName>
</protein>
<dbReference type="Proteomes" id="UP000270296">
    <property type="component" value="Unassembled WGS sequence"/>
</dbReference>